<feature type="repeat" description="Filamin" evidence="2">
    <location>
        <begin position="1"/>
        <end position="73"/>
    </location>
</feature>
<protein>
    <submittedName>
        <fullName evidence="3">Uncharacterized protein</fullName>
    </submittedName>
</protein>
<evidence type="ECO:0000256" key="2">
    <source>
        <dbReference type="PROSITE-ProRule" id="PRU00087"/>
    </source>
</evidence>
<dbReference type="PANTHER" id="PTHR38537:SF16">
    <property type="entry name" value="CALPONIN-HOMOLOGY (CH) DOMAIN-CONTAINING PROTEIN"/>
    <property type="match status" value="1"/>
</dbReference>
<dbReference type="GO" id="GO:0051015">
    <property type="term" value="F:actin filament binding"/>
    <property type="evidence" value="ECO:0007669"/>
    <property type="project" value="InterPro"/>
</dbReference>
<evidence type="ECO:0000256" key="1">
    <source>
        <dbReference type="ARBA" id="ARBA00022737"/>
    </source>
</evidence>
<dbReference type="PROSITE" id="PS50194">
    <property type="entry name" value="FILAMIN_REPEAT"/>
    <property type="match status" value="1"/>
</dbReference>
<dbReference type="AlphaFoldDB" id="A0A0B7AH07"/>
<feature type="non-terminal residue" evidence="3">
    <location>
        <position position="1"/>
    </location>
</feature>
<accession>A0A0B7AH07</accession>
<feature type="non-terminal residue" evidence="3">
    <location>
        <position position="73"/>
    </location>
</feature>
<evidence type="ECO:0000313" key="3">
    <source>
        <dbReference type="EMBL" id="CEK79205.1"/>
    </source>
</evidence>
<dbReference type="InterPro" id="IPR013783">
    <property type="entry name" value="Ig-like_fold"/>
</dbReference>
<dbReference type="EMBL" id="HACG01032340">
    <property type="protein sequence ID" value="CEK79205.1"/>
    <property type="molecule type" value="Transcribed_RNA"/>
</dbReference>
<keyword evidence="1" id="KW-0677">Repeat</keyword>
<name>A0A0B7AH07_9EUPU</name>
<dbReference type="Gene3D" id="2.60.40.10">
    <property type="entry name" value="Immunoglobulins"/>
    <property type="match status" value="1"/>
</dbReference>
<dbReference type="PANTHER" id="PTHR38537">
    <property type="entry name" value="JITTERBUG, ISOFORM N"/>
    <property type="match status" value="1"/>
</dbReference>
<sequence>GRPVHFHLDTSAAGHGNLSFQVKCRGSEVPVRFRESAPDRFDINFTPQNVAPHVVHIFFNDLPVPGTPFEVPV</sequence>
<organism evidence="3">
    <name type="scientific">Arion vulgaris</name>
    <dbReference type="NCBI Taxonomy" id="1028688"/>
    <lineage>
        <taxon>Eukaryota</taxon>
        <taxon>Metazoa</taxon>
        <taxon>Spiralia</taxon>
        <taxon>Lophotrochozoa</taxon>
        <taxon>Mollusca</taxon>
        <taxon>Gastropoda</taxon>
        <taxon>Heterobranchia</taxon>
        <taxon>Euthyneura</taxon>
        <taxon>Panpulmonata</taxon>
        <taxon>Eupulmonata</taxon>
        <taxon>Stylommatophora</taxon>
        <taxon>Helicina</taxon>
        <taxon>Arionoidea</taxon>
        <taxon>Arionidae</taxon>
        <taxon>Arion</taxon>
    </lineage>
</organism>
<dbReference type="Pfam" id="PF00630">
    <property type="entry name" value="Filamin"/>
    <property type="match status" value="1"/>
</dbReference>
<dbReference type="InterPro" id="IPR014756">
    <property type="entry name" value="Ig_E-set"/>
</dbReference>
<reference evidence="3" key="1">
    <citation type="submission" date="2014-12" db="EMBL/GenBank/DDBJ databases">
        <title>Insight into the proteome of Arion vulgaris.</title>
        <authorList>
            <person name="Aradska J."/>
            <person name="Bulat T."/>
            <person name="Smidak R."/>
            <person name="Sarate P."/>
            <person name="Gangsoo J."/>
            <person name="Sialana F."/>
            <person name="Bilban M."/>
            <person name="Lubec G."/>
        </authorList>
    </citation>
    <scope>NUCLEOTIDE SEQUENCE</scope>
    <source>
        <tissue evidence="3">Skin</tissue>
    </source>
</reference>
<dbReference type="InterPro" id="IPR017868">
    <property type="entry name" value="Filamin/ABP280_repeat-like"/>
</dbReference>
<dbReference type="SUPFAM" id="SSF81296">
    <property type="entry name" value="E set domains"/>
    <property type="match status" value="1"/>
</dbReference>
<gene>
    <name evidence="3" type="primary">ORF114184</name>
</gene>
<proteinExistence type="predicted"/>
<dbReference type="GO" id="GO:0030036">
    <property type="term" value="P:actin cytoskeleton organization"/>
    <property type="evidence" value="ECO:0007669"/>
    <property type="project" value="InterPro"/>
</dbReference>
<dbReference type="InterPro" id="IPR044801">
    <property type="entry name" value="Filamin"/>
</dbReference>